<evidence type="ECO:0000313" key="2">
    <source>
        <dbReference type="Proteomes" id="UP000230392"/>
    </source>
</evidence>
<accession>A0A2G9YA51</accession>
<gene>
    <name evidence="1" type="ORF">COX46_04345</name>
</gene>
<organism evidence="1 2">
    <name type="scientific">bacterium (Candidatus Ratteibacteria) CG23_combo_of_CG06-09_8_20_14_all_48_7</name>
    <dbReference type="NCBI Taxonomy" id="2014292"/>
    <lineage>
        <taxon>Bacteria</taxon>
        <taxon>Candidatus Ratteibacteria</taxon>
    </lineage>
</organism>
<reference evidence="1 2" key="1">
    <citation type="submission" date="2017-09" db="EMBL/GenBank/DDBJ databases">
        <title>Depth-based differentiation of microbial function through sediment-hosted aquifers and enrichment of novel symbionts in the deep terrestrial subsurface.</title>
        <authorList>
            <person name="Probst A.J."/>
            <person name="Ladd B."/>
            <person name="Jarett J.K."/>
            <person name="Geller-Mcgrath D.E."/>
            <person name="Sieber C.M."/>
            <person name="Emerson J.B."/>
            <person name="Anantharaman K."/>
            <person name="Thomas B.C."/>
            <person name="Malmstrom R."/>
            <person name="Stieglmeier M."/>
            <person name="Klingl A."/>
            <person name="Woyke T."/>
            <person name="Ryan C.M."/>
            <person name="Banfield J.F."/>
        </authorList>
    </citation>
    <scope>NUCLEOTIDE SEQUENCE [LARGE SCALE GENOMIC DNA]</scope>
    <source>
        <strain evidence="1">CG23_combo_of_CG06-09_8_20_14_all_48_7</strain>
    </source>
</reference>
<evidence type="ECO:0000313" key="1">
    <source>
        <dbReference type="EMBL" id="PIP16097.1"/>
    </source>
</evidence>
<comment type="caution">
    <text evidence="1">The sequence shown here is derived from an EMBL/GenBank/DDBJ whole genome shotgun (WGS) entry which is preliminary data.</text>
</comment>
<dbReference type="AlphaFoldDB" id="A0A2G9YA51"/>
<proteinExistence type="predicted"/>
<sequence length="64" mass="7534">MKNKNFEVKIYYTGFCTHQVKVKTKDEAINKAKKIPINKNEIFGNLENWEEADNAEEIKKICNE</sequence>
<dbReference type="Proteomes" id="UP000230392">
    <property type="component" value="Unassembled WGS sequence"/>
</dbReference>
<dbReference type="EMBL" id="PCRF01000215">
    <property type="protein sequence ID" value="PIP16097.1"/>
    <property type="molecule type" value="Genomic_DNA"/>
</dbReference>
<name>A0A2G9YA51_9BACT</name>
<protein>
    <submittedName>
        <fullName evidence="1">Uncharacterized protein</fullName>
    </submittedName>
</protein>